<evidence type="ECO:0000256" key="1">
    <source>
        <dbReference type="PROSITE-ProRule" id="PRU00473"/>
    </source>
</evidence>
<dbReference type="InterPro" id="IPR050330">
    <property type="entry name" value="Bact_OuterMem_StrucFunc"/>
</dbReference>
<evidence type="ECO:0000313" key="4">
    <source>
        <dbReference type="EMBL" id="AHF16829.1"/>
    </source>
</evidence>
<reference evidence="4 5" key="1">
    <citation type="submission" date="2013-12" db="EMBL/GenBank/DDBJ databases">
        <authorList>
            <consortium name="DOE Joint Genome Institute"/>
            <person name="Eisen J."/>
            <person name="Huntemann M."/>
            <person name="Han J."/>
            <person name="Chen A."/>
            <person name="Kyrpides N."/>
            <person name="Mavromatis K."/>
            <person name="Markowitz V."/>
            <person name="Palaniappan K."/>
            <person name="Ivanova N."/>
            <person name="Schaumberg A."/>
            <person name="Pati A."/>
            <person name="Liolios K."/>
            <person name="Nordberg H.P."/>
            <person name="Cantor M.N."/>
            <person name="Hua S.X."/>
            <person name="Woyke T."/>
        </authorList>
    </citation>
    <scope>NUCLEOTIDE SEQUENCE [LARGE SCALE GENOMIC DNA]</scope>
    <source>
        <strain evidence="5">DSM 19437</strain>
    </source>
</reference>
<dbReference type="Gene3D" id="3.30.1330.60">
    <property type="entry name" value="OmpA-like domain"/>
    <property type="match status" value="1"/>
</dbReference>
<evidence type="ECO:0000259" key="3">
    <source>
        <dbReference type="PROSITE" id="PS51123"/>
    </source>
</evidence>
<dbReference type="SUPFAM" id="SSF103088">
    <property type="entry name" value="OmpA-like"/>
    <property type="match status" value="1"/>
</dbReference>
<evidence type="ECO:0000256" key="2">
    <source>
        <dbReference type="SAM" id="Coils"/>
    </source>
</evidence>
<dbReference type="EMBL" id="CP007035">
    <property type="protein sequence ID" value="AHF16829.1"/>
    <property type="molecule type" value="Genomic_DNA"/>
</dbReference>
<dbReference type="InterPro" id="IPR036737">
    <property type="entry name" value="OmpA-like_sf"/>
</dbReference>
<dbReference type="HOGENOM" id="CLU_016890_14_0_10"/>
<dbReference type="PROSITE" id="PS51123">
    <property type="entry name" value="OMPA_2"/>
    <property type="match status" value="1"/>
</dbReference>
<dbReference type="AlphaFoldDB" id="W0F5S9"/>
<evidence type="ECO:0000313" key="5">
    <source>
        <dbReference type="Proteomes" id="UP000003586"/>
    </source>
</evidence>
<keyword evidence="2" id="KW-0175">Coiled coil</keyword>
<sequence>MNLKLFLPAVAGTLLFFSSCVSNKKFTALQSDYSSLNQRYQTSQVDLAASQQRVKSLEEQLAQERANNASLKKALAVLQGSLDKSISQGNVNISKLVDEINSSNKYIQHLVNEKNKSDSLLMVLTNNLTRSLSRDELKDVDIKVLKGVVYISLSDNMLYKSGSYEISETAGATLSKIAKIIMDYKNYEVLVEGNTDNVPINRPNIRNNWDLSSLRASSVVQALQNTYGVDPKRLTVGGRGEYNPVADNTTDAGKTRNRRTEIIITPKLDQFMELIDKAPETTPAPASQAAPPAK</sequence>
<dbReference type="PANTHER" id="PTHR30329">
    <property type="entry name" value="STATOR ELEMENT OF FLAGELLAR MOTOR COMPLEX"/>
    <property type="match status" value="1"/>
</dbReference>
<dbReference type="PANTHER" id="PTHR30329:SF21">
    <property type="entry name" value="LIPOPROTEIN YIAD-RELATED"/>
    <property type="match status" value="1"/>
</dbReference>
<dbReference type="GO" id="GO:0016020">
    <property type="term" value="C:membrane"/>
    <property type="evidence" value="ECO:0007669"/>
    <property type="project" value="UniProtKB-UniRule"/>
</dbReference>
<proteinExistence type="predicted"/>
<dbReference type="KEGG" id="nso:NIASO_19930"/>
<dbReference type="PROSITE" id="PS51257">
    <property type="entry name" value="PROKAR_LIPOPROTEIN"/>
    <property type="match status" value="1"/>
</dbReference>
<feature type="coiled-coil region" evidence="2">
    <location>
        <begin position="40"/>
        <end position="74"/>
    </location>
</feature>
<protein>
    <submittedName>
        <fullName evidence="4">Membrane protein</fullName>
    </submittedName>
</protein>
<keyword evidence="5" id="KW-1185">Reference proteome</keyword>
<keyword evidence="1" id="KW-0472">Membrane</keyword>
<dbReference type="CDD" id="cd07185">
    <property type="entry name" value="OmpA_C-like"/>
    <property type="match status" value="1"/>
</dbReference>
<dbReference type="Proteomes" id="UP000003586">
    <property type="component" value="Chromosome"/>
</dbReference>
<dbReference type="OrthoDB" id="9815217at2"/>
<dbReference type="Pfam" id="PF00691">
    <property type="entry name" value="OmpA"/>
    <property type="match status" value="1"/>
</dbReference>
<dbReference type="eggNOG" id="COG1360">
    <property type="taxonomic scope" value="Bacteria"/>
</dbReference>
<organism evidence="4 5">
    <name type="scientific">Niabella soli DSM 19437</name>
    <dbReference type="NCBI Taxonomy" id="929713"/>
    <lineage>
        <taxon>Bacteria</taxon>
        <taxon>Pseudomonadati</taxon>
        <taxon>Bacteroidota</taxon>
        <taxon>Chitinophagia</taxon>
        <taxon>Chitinophagales</taxon>
        <taxon>Chitinophagaceae</taxon>
        <taxon>Niabella</taxon>
    </lineage>
</organism>
<name>W0F5S9_9BACT</name>
<dbReference type="RefSeq" id="WP_008588535.1">
    <property type="nucleotide sequence ID" value="NZ_CP007035.1"/>
</dbReference>
<gene>
    <name evidence="4" type="ORF">NIASO_19930</name>
</gene>
<feature type="domain" description="OmpA-like" evidence="3">
    <location>
        <begin position="146"/>
        <end position="268"/>
    </location>
</feature>
<dbReference type="InterPro" id="IPR006665">
    <property type="entry name" value="OmpA-like"/>
</dbReference>
<dbReference type="STRING" id="929713.NIASO_19930"/>
<accession>W0F5S9</accession>